<protein>
    <submittedName>
        <fullName evidence="6">Uncharacterized protein</fullName>
    </submittedName>
</protein>
<organism evidence="6 7">
    <name type="scientific">Dissostichus mawsoni</name>
    <name type="common">Antarctic cod</name>
    <dbReference type="NCBI Taxonomy" id="36200"/>
    <lineage>
        <taxon>Eukaryota</taxon>
        <taxon>Metazoa</taxon>
        <taxon>Chordata</taxon>
        <taxon>Craniata</taxon>
        <taxon>Vertebrata</taxon>
        <taxon>Euteleostomi</taxon>
        <taxon>Actinopterygii</taxon>
        <taxon>Neopterygii</taxon>
        <taxon>Teleostei</taxon>
        <taxon>Neoteleostei</taxon>
        <taxon>Acanthomorphata</taxon>
        <taxon>Eupercaria</taxon>
        <taxon>Perciformes</taxon>
        <taxon>Notothenioidei</taxon>
        <taxon>Nototheniidae</taxon>
        <taxon>Dissostichus</taxon>
    </lineage>
</organism>
<dbReference type="GO" id="GO:0016491">
    <property type="term" value="F:oxidoreductase activity"/>
    <property type="evidence" value="ECO:0007669"/>
    <property type="project" value="UniProtKB-KW"/>
</dbReference>
<dbReference type="InterPro" id="IPR055275">
    <property type="entry name" value="Ferredox_Rdtase"/>
</dbReference>
<dbReference type="PANTHER" id="PTHR48467">
    <property type="entry name" value="GLUTAMATE SYNTHASE 1 [NADH], CHLOROPLASTIC-LIKE"/>
    <property type="match status" value="1"/>
</dbReference>
<comment type="caution">
    <text evidence="6">The sequence shown here is derived from an EMBL/GenBank/DDBJ whole genome shotgun (WGS) entry which is preliminary data.</text>
</comment>
<sequence length="145" mass="15995">MLKTAMETPGEKEHERREKASRVWGLRFYRSPGSGEGARVVMTGEMEDVSCGLIISSIGYKSLSIDPSVPFDSHRAIVPNNMGRIQEAPGLYCSGWLKTGPTGVKPVTFSEWEKIDSEEVRRGAAIGKPREKLLTVEEMLQVAGK</sequence>
<evidence type="ECO:0000313" key="6">
    <source>
        <dbReference type="EMBL" id="KAF3853131.1"/>
    </source>
</evidence>
<proteinExistence type="predicted"/>
<accession>A0A7J5YWD9</accession>
<evidence type="ECO:0000256" key="1">
    <source>
        <dbReference type="ARBA" id="ARBA00001974"/>
    </source>
</evidence>
<dbReference type="Proteomes" id="UP000518266">
    <property type="component" value="Unassembled WGS sequence"/>
</dbReference>
<dbReference type="PANTHER" id="PTHR48467:SF1">
    <property type="entry name" value="GLUTAMATE SYNTHASE 1 [NADH], CHLOROPLASTIC-LIKE"/>
    <property type="match status" value="1"/>
</dbReference>
<keyword evidence="4" id="KW-0521">NADP</keyword>
<evidence type="ECO:0000256" key="3">
    <source>
        <dbReference type="ARBA" id="ARBA00022827"/>
    </source>
</evidence>
<evidence type="ECO:0000256" key="5">
    <source>
        <dbReference type="ARBA" id="ARBA00023002"/>
    </source>
</evidence>
<evidence type="ECO:0000313" key="7">
    <source>
        <dbReference type="Proteomes" id="UP000518266"/>
    </source>
</evidence>
<dbReference type="OrthoDB" id="333024at2759"/>
<reference evidence="6 7" key="1">
    <citation type="submission" date="2020-03" db="EMBL/GenBank/DDBJ databases">
        <title>Dissostichus mawsoni Genome sequencing and assembly.</title>
        <authorList>
            <person name="Park H."/>
        </authorList>
    </citation>
    <scope>NUCLEOTIDE SEQUENCE [LARGE SCALE GENOMIC DNA]</scope>
    <source>
        <strain evidence="6">DM0001</strain>
        <tissue evidence="6">Muscle</tissue>
    </source>
</reference>
<comment type="cofactor">
    <cofactor evidence="1">
        <name>FAD</name>
        <dbReference type="ChEBI" id="CHEBI:57692"/>
    </cofactor>
</comment>
<evidence type="ECO:0000256" key="2">
    <source>
        <dbReference type="ARBA" id="ARBA00022630"/>
    </source>
</evidence>
<name>A0A7J5YWD9_DISMA</name>
<dbReference type="EMBL" id="JAAKFY010000008">
    <property type="protein sequence ID" value="KAF3853131.1"/>
    <property type="molecule type" value="Genomic_DNA"/>
</dbReference>
<gene>
    <name evidence="6" type="ORF">F7725_013819</name>
</gene>
<keyword evidence="7" id="KW-1185">Reference proteome</keyword>
<evidence type="ECO:0000256" key="4">
    <source>
        <dbReference type="ARBA" id="ARBA00022857"/>
    </source>
</evidence>
<dbReference type="AlphaFoldDB" id="A0A7J5YWD9"/>
<keyword evidence="5" id="KW-0560">Oxidoreductase</keyword>
<dbReference type="Gene3D" id="3.40.50.720">
    <property type="entry name" value="NAD(P)-binding Rossmann-like Domain"/>
    <property type="match status" value="2"/>
</dbReference>
<keyword evidence="2" id="KW-0285">Flavoprotein</keyword>
<keyword evidence="3" id="KW-0274">FAD</keyword>